<sequence>MIRFRFVDEHRHAHGVKRMCDVLGWDRSGYYTWHKNKEVREEKAGVEEALAHSIREIHTGSRGSYGALRITRELRRRGQVVNRKRVARIMRERQIAGITRRKTRSLTKQDRSAAPAPDLILRDFTAPMPGLKLVGDITCMPTAEGWLYLATVIDLCTREVVGWSMADHMRAQLVEDAIRMAHAGGHTAGNAIFHSDRGSQYTSRQFRDRLAELDIRQSVGRTGSCFDNAAAESFFAVLKAEIGTTVWETRMQARQDVFRWIAEHYNRERLHSTIGYITPYEARNRYRQRLGLAA</sequence>
<dbReference type="EMBL" id="JAJSBI010000007">
    <property type="protein sequence ID" value="MCD9875374.1"/>
    <property type="molecule type" value="Genomic_DNA"/>
</dbReference>
<evidence type="ECO:0000313" key="3">
    <source>
        <dbReference type="EMBL" id="MCD9875374.1"/>
    </source>
</evidence>
<dbReference type="NCBIfam" id="NF033516">
    <property type="entry name" value="transpos_IS3"/>
    <property type="match status" value="1"/>
</dbReference>
<dbReference type="Proteomes" id="UP001108029">
    <property type="component" value="Unassembled WGS sequence"/>
</dbReference>
<evidence type="ECO:0000313" key="4">
    <source>
        <dbReference type="Proteomes" id="UP001108029"/>
    </source>
</evidence>
<dbReference type="PANTHER" id="PTHR46889:SF4">
    <property type="entry name" value="TRANSPOSASE INSO FOR INSERTION SEQUENCE ELEMENT IS911B-RELATED"/>
    <property type="match status" value="1"/>
</dbReference>
<reference evidence="3" key="1">
    <citation type="submission" date="2021-12" db="EMBL/GenBank/DDBJ databases">
        <authorList>
            <person name="Lee J.-H."/>
            <person name="Kim S.-B."/>
        </authorList>
    </citation>
    <scope>NUCLEOTIDE SEQUENCE</scope>
    <source>
        <strain evidence="3">NR30</strain>
    </source>
</reference>
<dbReference type="InterPro" id="IPR001584">
    <property type="entry name" value="Integrase_cat-core"/>
</dbReference>
<gene>
    <name evidence="3" type="ORF">LJ657_17205</name>
</gene>
<dbReference type="Pfam" id="PF13333">
    <property type="entry name" value="rve_2"/>
    <property type="match status" value="1"/>
</dbReference>
<dbReference type="GO" id="GO:0015074">
    <property type="term" value="P:DNA integration"/>
    <property type="evidence" value="ECO:0007669"/>
    <property type="project" value="InterPro"/>
</dbReference>
<organism evidence="3 4">
    <name type="scientific">Streptomyces guryensis</name>
    <dbReference type="NCBI Taxonomy" id="2886947"/>
    <lineage>
        <taxon>Bacteria</taxon>
        <taxon>Bacillati</taxon>
        <taxon>Actinomycetota</taxon>
        <taxon>Actinomycetes</taxon>
        <taxon>Kitasatosporales</taxon>
        <taxon>Streptomycetaceae</taxon>
        <taxon>Streptomyces</taxon>
    </lineage>
</organism>
<feature type="domain" description="Integrase catalytic" evidence="2">
    <location>
        <begin position="111"/>
        <end position="287"/>
    </location>
</feature>
<comment type="caution">
    <text evidence="3">The sequence shown here is derived from an EMBL/GenBank/DDBJ whole genome shotgun (WGS) entry which is preliminary data.</text>
</comment>
<accession>A0A9Q3VPN2</accession>
<dbReference type="Pfam" id="PF13276">
    <property type="entry name" value="HTH_21"/>
    <property type="match status" value="1"/>
</dbReference>
<proteinExistence type="predicted"/>
<comment type="function">
    <text evidence="1">Involved in the transposition of the insertion sequence.</text>
</comment>
<dbReference type="RefSeq" id="WP_232649483.1">
    <property type="nucleotide sequence ID" value="NZ_JAJSBI010000007.1"/>
</dbReference>
<dbReference type="Pfam" id="PF00665">
    <property type="entry name" value="rve"/>
    <property type="match status" value="1"/>
</dbReference>
<dbReference type="InterPro" id="IPR025948">
    <property type="entry name" value="HTH-like_dom"/>
</dbReference>
<dbReference type="AlphaFoldDB" id="A0A9Q3VPN2"/>
<dbReference type="InterPro" id="IPR050900">
    <property type="entry name" value="Transposase_IS3/IS150/IS904"/>
</dbReference>
<dbReference type="Gene3D" id="3.30.420.10">
    <property type="entry name" value="Ribonuclease H-like superfamily/Ribonuclease H"/>
    <property type="match status" value="1"/>
</dbReference>
<protein>
    <submittedName>
        <fullName evidence="3">IS3 family transposase</fullName>
    </submittedName>
</protein>
<dbReference type="PANTHER" id="PTHR46889">
    <property type="entry name" value="TRANSPOSASE INSF FOR INSERTION SEQUENCE IS3B-RELATED"/>
    <property type="match status" value="1"/>
</dbReference>
<dbReference type="InterPro" id="IPR012337">
    <property type="entry name" value="RNaseH-like_sf"/>
</dbReference>
<keyword evidence="4" id="KW-1185">Reference proteome</keyword>
<dbReference type="GO" id="GO:0003676">
    <property type="term" value="F:nucleic acid binding"/>
    <property type="evidence" value="ECO:0007669"/>
    <property type="project" value="InterPro"/>
</dbReference>
<dbReference type="PROSITE" id="PS50994">
    <property type="entry name" value="INTEGRASE"/>
    <property type="match status" value="1"/>
</dbReference>
<dbReference type="InterPro" id="IPR036397">
    <property type="entry name" value="RNaseH_sf"/>
</dbReference>
<evidence type="ECO:0000256" key="1">
    <source>
        <dbReference type="ARBA" id="ARBA00002286"/>
    </source>
</evidence>
<dbReference type="SUPFAM" id="SSF53098">
    <property type="entry name" value="Ribonuclease H-like"/>
    <property type="match status" value="1"/>
</dbReference>
<name>A0A9Q3VPN2_9ACTN</name>
<evidence type="ECO:0000259" key="2">
    <source>
        <dbReference type="PROSITE" id="PS50994"/>
    </source>
</evidence>
<dbReference type="InterPro" id="IPR048020">
    <property type="entry name" value="Transpos_IS3"/>
</dbReference>